<dbReference type="EMBL" id="FWFD01000008">
    <property type="protein sequence ID" value="SLM85274.1"/>
    <property type="molecule type" value="Genomic_DNA"/>
</dbReference>
<keyword evidence="1" id="KW-0812">Transmembrane</keyword>
<gene>
    <name evidence="2" type="ORF">FM121_04200</name>
</gene>
<dbReference type="AlphaFoldDB" id="A0A1X6WLS2"/>
<protein>
    <submittedName>
        <fullName evidence="2">Uncharacterized protein</fullName>
    </submittedName>
</protein>
<keyword evidence="3" id="KW-1185">Reference proteome</keyword>
<dbReference type="OrthoDB" id="2200393at2"/>
<feature type="transmembrane region" description="Helical" evidence="1">
    <location>
        <begin position="39"/>
        <end position="58"/>
    </location>
</feature>
<keyword evidence="1" id="KW-0472">Membrane</keyword>
<sequence length="65" mass="7537">MINRKQKTKSSLEKSDVFLMVMAIITMGIIFFSERNLTGVLMLLLIIVLPGSCLLYWLDFRNQNK</sequence>
<evidence type="ECO:0000313" key="3">
    <source>
        <dbReference type="Proteomes" id="UP000195918"/>
    </source>
</evidence>
<evidence type="ECO:0000313" key="2">
    <source>
        <dbReference type="EMBL" id="SLM85274.1"/>
    </source>
</evidence>
<reference evidence="3" key="1">
    <citation type="submission" date="2017-02" db="EMBL/GenBank/DDBJ databases">
        <authorList>
            <person name="Dridi B."/>
        </authorList>
    </citation>
    <scope>NUCLEOTIDE SEQUENCE [LARGE SCALE GENOMIC DNA]</scope>
    <source>
        <strain evidence="3">bH819</strain>
    </source>
</reference>
<proteinExistence type="predicted"/>
<dbReference type="RefSeq" id="WP_086950914.1">
    <property type="nucleotide sequence ID" value="NZ_FWFD01000008.1"/>
</dbReference>
<accession>A0A1X6WLS2</accession>
<organism evidence="2 3">
    <name type="scientific">Vagococcus fluvialis bH819</name>
    <dbReference type="NCBI Taxonomy" id="1255619"/>
    <lineage>
        <taxon>Bacteria</taxon>
        <taxon>Bacillati</taxon>
        <taxon>Bacillota</taxon>
        <taxon>Bacilli</taxon>
        <taxon>Lactobacillales</taxon>
        <taxon>Enterococcaceae</taxon>
        <taxon>Vagococcus</taxon>
    </lineage>
</organism>
<keyword evidence="1" id="KW-1133">Transmembrane helix</keyword>
<evidence type="ECO:0000256" key="1">
    <source>
        <dbReference type="SAM" id="Phobius"/>
    </source>
</evidence>
<dbReference type="Proteomes" id="UP000195918">
    <property type="component" value="Unassembled WGS sequence"/>
</dbReference>
<name>A0A1X6WLS2_9ENTE</name>
<feature type="transmembrane region" description="Helical" evidence="1">
    <location>
        <begin position="12"/>
        <end position="33"/>
    </location>
</feature>